<dbReference type="EMBL" id="CP007139">
    <property type="protein sequence ID" value="AIE83584.1"/>
    <property type="molecule type" value="Genomic_DNA"/>
</dbReference>
<keyword evidence="11 13" id="KW-0100">Branched-chain amino acid biosynthesis</keyword>
<dbReference type="PANTHER" id="PTHR48078">
    <property type="entry name" value="THREONINE DEHYDRATASE, MITOCHONDRIAL-RELATED"/>
    <property type="match status" value="1"/>
</dbReference>
<organism evidence="15 16">
    <name type="scientific">Fimbriimonas ginsengisoli Gsoil 348</name>
    <dbReference type="NCBI Taxonomy" id="661478"/>
    <lineage>
        <taxon>Bacteria</taxon>
        <taxon>Bacillati</taxon>
        <taxon>Armatimonadota</taxon>
        <taxon>Fimbriimonadia</taxon>
        <taxon>Fimbriimonadales</taxon>
        <taxon>Fimbriimonadaceae</taxon>
        <taxon>Fimbriimonas</taxon>
    </lineage>
</organism>
<dbReference type="FunFam" id="3.40.50.1100:FF:000005">
    <property type="entry name" value="Threonine dehydratase catabolic"/>
    <property type="match status" value="1"/>
</dbReference>
<evidence type="ECO:0000256" key="5">
    <source>
        <dbReference type="ARBA" id="ARBA00011881"/>
    </source>
</evidence>
<evidence type="ECO:0000256" key="6">
    <source>
        <dbReference type="ARBA" id="ARBA00022605"/>
    </source>
</evidence>
<dbReference type="InterPro" id="IPR036052">
    <property type="entry name" value="TrpB-like_PALP_sf"/>
</dbReference>
<dbReference type="NCBIfam" id="NF006674">
    <property type="entry name" value="PRK09224.1"/>
    <property type="match status" value="1"/>
</dbReference>
<dbReference type="Gene3D" id="3.40.50.1100">
    <property type="match status" value="2"/>
</dbReference>
<dbReference type="GO" id="GO:0006567">
    <property type="term" value="P:L-threonine catabolic process"/>
    <property type="evidence" value="ECO:0007669"/>
    <property type="project" value="TreeGrafter"/>
</dbReference>
<dbReference type="Gene3D" id="3.40.1020.10">
    <property type="entry name" value="Biosynthetic Threonine Deaminase, Domain 3"/>
    <property type="match status" value="1"/>
</dbReference>
<dbReference type="GO" id="GO:0004794">
    <property type="term" value="F:threonine deaminase activity"/>
    <property type="evidence" value="ECO:0007669"/>
    <property type="project" value="UniProtKB-UniRule"/>
</dbReference>
<dbReference type="SUPFAM" id="SSF53686">
    <property type="entry name" value="Tryptophan synthase beta subunit-like PLP-dependent enzymes"/>
    <property type="match status" value="1"/>
</dbReference>
<keyword evidence="8" id="KW-0677">Repeat</keyword>
<dbReference type="Pfam" id="PF00585">
    <property type="entry name" value="Thr_dehydrat_C"/>
    <property type="match status" value="2"/>
</dbReference>
<comment type="similarity">
    <text evidence="4 13">Belongs to the serine/threonine dehydratase family.</text>
</comment>
<dbReference type="CDD" id="cd04907">
    <property type="entry name" value="ACT_ThrD-I_2"/>
    <property type="match status" value="1"/>
</dbReference>
<dbReference type="SUPFAM" id="SSF55021">
    <property type="entry name" value="ACT-like"/>
    <property type="match status" value="2"/>
</dbReference>
<evidence type="ECO:0000256" key="12">
    <source>
        <dbReference type="ARBA" id="ARBA00025527"/>
    </source>
</evidence>
<evidence type="ECO:0000256" key="9">
    <source>
        <dbReference type="ARBA" id="ARBA00022898"/>
    </source>
</evidence>
<dbReference type="NCBIfam" id="TIGR01124">
    <property type="entry name" value="ilvA_2Cterm"/>
    <property type="match status" value="1"/>
</dbReference>
<accession>A0A068NPT5</accession>
<comment type="subunit">
    <text evidence="5 13">Homotetramer.</text>
</comment>
<dbReference type="GO" id="GO:0030170">
    <property type="term" value="F:pyridoxal phosphate binding"/>
    <property type="evidence" value="ECO:0007669"/>
    <property type="project" value="InterPro"/>
</dbReference>
<feature type="domain" description="ACT-like" evidence="14">
    <location>
        <begin position="335"/>
        <end position="406"/>
    </location>
</feature>
<evidence type="ECO:0000313" key="16">
    <source>
        <dbReference type="Proteomes" id="UP000027982"/>
    </source>
</evidence>
<feature type="domain" description="ACT-like" evidence="14">
    <location>
        <begin position="429"/>
        <end position="500"/>
    </location>
</feature>
<evidence type="ECO:0000256" key="13">
    <source>
        <dbReference type="RuleBase" id="RU362012"/>
    </source>
</evidence>
<dbReference type="InterPro" id="IPR001721">
    <property type="entry name" value="TD_ACT-like"/>
</dbReference>
<dbReference type="OrthoDB" id="9811476at2"/>
<dbReference type="GO" id="GO:0003941">
    <property type="term" value="F:L-serine ammonia-lyase activity"/>
    <property type="evidence" value="ECO:0007669"/>
    <property type="project" value="TreeGrafter"/>
</dbReference>
<dbReference type="GO" id="GO:0009097">
    <property type="term" value="P:isoleucine biosynthetic process"/>
    <property type="evidence" value="ECO:0007669"/>
    <property type="project" value="UniProtKB-UniRule"/>
</dbReference>
<dbReference type="InterPro" id="IPR001926">
    <property type="entry name" value="TrpB-like_PALP"/>
</dbReference>
<dbReference type="UniPathway" id="UPA00047">
    <property type="reaction ID" value="UER00054"/>
</dbReference>
<evidence type="ECO:0000256" key="10">
    <source>
        <dbReference type="ARBA" id="ARBA00023239"/>
    </source>
</evidence>
<dbReference type="eggNOG" id="COG1171">
    <property type="taxonomic scope" value="Bacteria"/>
</dbReference>
<dbReference type="PANTHER" id="PTHR48078:SF11">
    <property type="entry name" value="THREONINE DEHYDRATASE, MITOCHONDRIAL"/>
    <property type="match status" value="1"/>
</dbReference>
<evidence type="ECO:0000256" key="11">
    <source>
        <dbReference type="ARBA" id="ARBA00023304"/>
    </source>
</evidence>
<keyword evidence="10 13" id="KW-0456">Lyase</keyword>
<dbReference type="STRING" id="661478.OP10G_0216"/>
<dbReference type="Pfam" id="PF00291">
    <property type="entry name" value="PALP"/>
    <property type="match status" value="1"/>
</dbReference>
<dbReference type="KEGG" id="fgi:OP10G_0216"/>
<name>A0A068NPT5_FIMGI</name>
<evidence type="ECO:0000256" key="7">
    <source>
        <dbReference type="ARBA" id="ARBA00022624"/>
    </source>
</evidence>
<comment type="cofactor">
    <cofactor evidence="2 13">
        <name>pyridoxal 5'-phosphate</name>
        <dbReference type="ChEBI" id="CHEBI:597326"/>
    </cofactor>
</comment>
<protein>
    <recommendedName>
        <fullName evidence="13">L-threonine dehydratase</fullName>
        <ecNumber evidence="13">4.3.1.19</ecNumber>
    </recommendedName>
    <alternativeName>
        <fullName evidence="13">Threonine deaminase</fullName>
    </alternativeName>
</protein>
<dbReference type="FunFam" id="3.40.1020.10:FF:000001">
    <property type="entry name" value="L-threonine dehydratase"/>
    <property type="match status" value="1"/>
</dbReference>
<dbReference type="InterPro" id="IPR050147">
    <property type="entry name" value="Ser/Thr_Dehydratase"/>
</dbReference>
<dbReference type="GO" id="GO:0006565">
    <property type="term" value="P:L-serine catabolic process"/>
    <property type="evidence" value="ECO:0007669"/>
    <property type="project" value="TreeGrafter"/>
</dbReference>
<dbReference type="CDD" id="cd01562">
    <property type="entry name" value="Thr-dehyd"/>
    <property type="match status" value="1"/>
</dbReference>
<comment type="pathway">
    <text evidence="3 13">Amino-acid biosynthesis; L-isoleucine biosynthesis; 2-oxobutanoate from L-threonine: step 1/1.</text>
</comment>
<dbReference type="InterPro" id="IPR005787">
    <property type="entry name" value="Thr_deHydtase_biosynth"/>
</dbReference>
<dbReference type="PROSITE" id="PS00165">
    <property type="entry name" value="DEHYDRATASE_SER_THR"/>
    <property type="match status" value="1"/>
</dbReference>
<evidence type="ECO:0000259" key="14">
    <source>
        <dbReference type="PROSITE" id="PS51672"/>
    </source>
</evidence>
<evidence type="ECO:0000256" key="1">
    <source>
        <dbReference type="ARBA" id="ARBA00001274"/>
    </source>
</evidence>
<keyword evidence="6 13" id="KW-0028">Amino-acid biosynthesis</keyword>
<comment type="function">
    <text evidence="12 13">Catalyzes the anaerobic formation of alpha-ketobutyrate and ammonia from threonine in a two-step reaction. The first step involved a dehydration of threonine and a production of enamine intermediates (aminocrotonate), which tautomerizes to its imine form (iminobutyrate). Both intermediates are unstable and short-lived. The second step is the nonenzymatic hydrolysis of the enamine/imine intermediates to form 2-ketobutyrate and free ammonia. In the low water environment of the cell, the second step is accelerated by RidA.</text>
</comment>
<dbReference type="CDD" id="cd04906">
    <property type="entry name" value="ACT_ThrD-I_1"/>
    <property type="match status" value="1"/>
</dbReference>
<dbReference type="PROSITE" id="PS51672">
    <property type="entry name" value="ACT_LIKE"/>
    <property type="match status" value="2"/>
</dbReference>
<comment type="catalytic activity">
    <reaction evidence="1 13">
        <text>L-threonine = 2-oxobutanoate + NH4(+)</text>
        <dbReference type="Rhea" id="RHEA:22108"/>
        <dbReference type="ChEBI" id="CHEBI:16763"/>
        <dbReference type="ChEBI" id="CHEBI:28938"/>
        <dbReference type="ChEBI" id="CHEBI:57926"/>
        <dbReference type="EC" id="4.3.1.19"/>
    </reaction>
</comment>
<keyword evidence="16" id="KW-1185">Reference proteome</keyword>
<dbReference type="Proteomes" id="UP000027982">
    <property type="component" value="Chromosome"/>
</dbReference>
<evidence type="ECO:0000256" key="8">
    <source>
        <dbReference type="ARBA" id="ARBA00022737"/>
    </source>
</evidence>
<dbReference type="InterPro" id="IPR000634">
    <property type="entry name" value="Ser/Thr_deHydtase_PyrdxlP-BS"/>
</dbReference>
<dbReference type="InterPro" id="IPR038110">
    <property type="entry name" value="TD_ACT-like_sf"/>
</dbReference>
<dbReference type="RefSeq" id="WP_038472302.1">
    <property type="nucleotide sequence ID" value="NZ_CP007139.1"/>
</dbReference>
<evidence type="ECO:0000256" key="2">
    <source>
        <dbReference type="ARBA" id="ARBA00001933"/>
    </source>
</evidence>
<sequence>MNTTEISPREYLRRMRSSAVYNVAVRSPLDLCPVLSRRLGNRVLLKREDQQPVFSFKLRGAYNMMARLDASALEQGVVAASAGNHAQGVALAAQHLGAHAVIVVPRTAPEIKQEAIRRLGAELVLHGDSYDEAYAHARQLERERGLTFVHPYDHPDVIAGQGTVGLEIDEQHSGRIDAVFVPVGGGGLVAGVALALKQLRPDVKIVGVEPEDSDALHRSLAADERITLERVGLFADGVAVRTPGEETFRIARDWVDAVEVVSNDAICAAVKEIFEDRRAVLEPAGALAYAGLRSYAERLGLREHTLIAIASGANLNFDRLRTIAERAQIGEQHEAVLAVTIPERPGAFRQLCGALGDRSVTEFNYRMGNADEAAVFVGIQVRDSAERAALIDQLSEGGYASLDLTDDEIAKTHVRHMVGGRCAAATNERVFHFDFPERTGALAEFLDRLHGAWNISLFHYRNHGAERGRVLCGIQVPPETNAAFNDFLAEVGYGFTEQTDSQVLRLFLGR</sequence>
<dbReference type="EC" id="4.3.1.19" evidence="13"/>
<dbReference type="InterPro" id="IPR045865">
    <property type="entry name" value="ACT-like_dom_sf"/>
</dbReference>
<dbReference type="HOGENOM" id="CLU_021152_6_0_0"/>
<keyword evidence="7 13" id="KW-0412">Isoleucine biosynthesis</keyword>
<evidence type="ECO:0000256" key="3">
    <source>
        <dbReference type="ARBA" id="ARBA00004810"/>
    </source>
</evidence>
<gene>
    <name evidence="13" type="primary">ilvA</name>
    <name evidence="15" type="ORF">OP10G_0216</name>
</gene>
<dbReference type="AlphaFoldDB" id="A0A068NPT5"/>
<keyword evidence="9 13" id="KW-0663">Pyridoxal phosphate</keyword>
<reference evidence="15 16" key="1">
    <citation type="journal article" date="2014" name="PLoS ONE">
        <title>The first complete genome sequence of the class fimbriimonadia in the phylum armatimonadetes.</title>
        <authorList>
            <person name="Hu Z.Y."/>
            <person name="Wang Y.Z."/>
            <person name="Im W.T."/>
            <person name="Wang S.Y."/>
            <person name="Zhao G.P."/>
            <person name="Zheng H.J."/>
            <person name="Quan Z.X."/>
        </authorList>
    </citation>
    <scope>NUCLEOTIDE SEQUENCE [LARGE SCALE GENOMIC DNA]</scope>
    <source>
        <strain evidence="15">Gsoil 348</strain>
    </source>
</reference>
<evidence type="ECO:0000313" key="15">
    <source>
        <dbReference type="EMBL" id="AIE83584.1"/>
    </source>
</evidence>
<evidence type="ECO:0000256" key="4">
    <source>
        <dbReference type="ARBA" id="ARBA00010869"/>
    </source>
</evidence>
<proteinExistence type="inferred from homology"/>